<feature type="non-terminal residue" evidence="3">
    <location>
        <position position="217"/>
    </location>
</feature>
<keyword evidence="1" id="KW-0677">Repeat</keyword>
<dbReference type="SUPFAM" id="SSF48403">
    <property type="entry name" value="Ankyrin repeat"/>
    <property type="match status" value="1"/>
</dbReference>
<reference evidence="3" key="1">
    <citation type="submission" date="2018-05" db="EMBL/GenBank/DDBJ databases">
        <authorList>
            <person name="Lanie J.A."/>
            <person name="Ng W.-L."/>
            <person name="Kazmierczak K.M."/>
            <person name="Andrzejewski T.M."/>
            <person name="Davidsen T.M."/>
            <person name="Wayne K.J."/>
            <person name="Tettelin H."/>
            <person name="Glass J.I."/>
            <person name="Rusch D."/>
            <person name="Podicherti R."/>
            <person name="Tsui H.-C.T."/>
            <person name="Winkler M.E."/>
        </authorList>
    </citation>
    <scope>NUCLEOTIDE SEQUENCE</scope>
</reference>
<dbReference type="Gene3D" id="1.25.40.20">
    <property type="entry name" value="Ankyrin repeat-containing domain"/>
    <property type="match status" value="3"/>
</dbReference>
<organism evidence="3">
    <name type="scientific">marine metagenome</name>
    <dbReference type="NCBI Taxonomy" id="408172"/>
    <lineage>
        <taxon>unclassified sequences</taxon>
        <taxon>metagenomes</taxon>
        <taxon>ecological metagenomes</taxon>
    </lineage>
</organism>
<dbReference type="InterPro" id="IPR036770">
    <property type="entry name" value="Ankyrin_rpt-contain_sf"/>
</dbReference>
<keyword evidence="2" id="KW-0040">ANK repeat</keyword>
<dbReference type="EMBL" id="UINC01086214">
    <property type="protein sequence ID" value="SVC34469.1"/>
    <property type="molecule type" value="Genomic_DNA"/>
</dbReference>
<proteinExistence type="predicted"/>
<dbReference type="PROSITE" id="PS50297">
    <property type="entry name" value="ANK_REP_REGION"/>
    <property type="match status" value="3"/>
</dbReference>
<gene>
    <name evidence="3" type="ORF">METZ01_LOCUS287323</name>
</gene>
<accession>A0A382LCV2</accession>
<dbReference type="PANTHER" id="PTHR24171">
    <property type="entry name" value="ANKYRIN REPEAT DOMAIN-CONTAINING PROTEIN 39-RELATED"/>
    <property type="match status" value="1"/>
</dbReference>
<dbReference type="SMART" id="SM00248">
    <property type="entry name" value="ANK"/>
    <property type="match status" value="5"/>
</dbReference>
<sequence>VVLVTTAFADPIHDAAKTGDLAGVQAQLDAGADVNAKGDGGMTPLFAAANTIGGHKEIVELLLTNGADVNAKHKYGLTPLHRAAFYGHKEVVEMLIAAGADVNAKDDNGDTPLDVAVNVQRFHPNNTEIADLLRKHGGKTKKELNVLFDSIRTGNIEAVKKHIAAGMDVNAKDIAGSTPLFNAVLRSSKEIAELLIAEGADVNAKDRVGWTPLLYAA</sequence>
<name>A0A382LCV2_9ZZZZ</name>
<evidence type="ECO:0000256" key="2">
    <source>
        <dbReference type="ARBA" id="ARBA00023043"/>
    </source>
</evidence>
<feature type="non-terminal residue" evidence="3">
    <location>
        <position position="1"/>
    </location>
</feature>
<dbReference type="InterPro" id="IPR002110">
    <property type="entry name" value="Ankyrin_rpt"/>
</dbReference>
<dbReference type="PROSITE" id="PS50088">
    <property type="entry name" value="ANK_REPEAT"/>
    <property type="match status" value="4"/>
</dbReference>
<dbReference type="AlphaFoldDB" id="A0A382LCV2"/>
<dbReference type="Pfam" id="PF12796">
    <property type="entry name" value="Ank_2"/>
    <property type="match status" value="2"/>
</dbReference>
<evidence type="ECO:0000313" key="3">
    <source>
        <dbReference type="EMBL" id="SVC34469.1"/>
    </source>
</evidence>
<evidence type="ECO:0000256" key="1">
    <source>
        <dbReference type="ARBA" id="ARBA00022737"/>
    </source>
</evidence>
<protein>
    <submittedName>
        <fullName evidence="3">Uncharacterized protein</fullName>
    </submittedName>
</protein>
<dbReference type="PRINTS" id="PR01415">
    <property type="entry name" value="ANKYRIN"/>
</dbReference>